<name>A0AAD7HK67_9AGAR</name>
<protein>
    <submittedName>
        <fullName evidence="1">Uncharacterized protein</fullName>
    </submittedName>
</protein>
<gene>
    <name evidence="1" type="ORF">B0H16DRAFT_362099</name>
</gene>
<reference evidence="1" key="1">
    <citation type="submission" date="2023-03" db="EMBL/GenBank/DDBJ databases">
        <title>Massive genome expansion in bonnet fungi (Mycena s.s.) driven by repeated elements and novel gene families across ecological guilds.</title>
        <authorList>
            <consortium name="Lawrence Berkeley National Laboratory"/>
            <person name="Harder C.B."/>
            <person name="Miyauchi S."/>
            <person name="Viragh M."/>
            <person name="Kuo A."/>
            <person name="Thoen E."/>
            <person name="Andreopoulos B."/>
            <person name="Lu D."/>
            <person name="Skrede I."/>
            <person name="Drula E."/>
            <person name="Henrissat B."/>
            <person name="Morin E."/>
            <person name="Kohler A."/>
            <person name="Barry K."/>
            <person name="LaButti K."/>
            <person name="Morin E."/>
            <person name="Salamov A."/>
            <person name="Lipzen A."/>
            <person name="Mereny Z."/>
            <person name="Hegedus B."/>
            <person name="Baldrian P."/>
            <person name="Stursova M."/>
            <person name="Weitz H."/>
            <person name="Taylor A."/>
            <person name="Grigoriev I.V."/>
            <person name="Nagy L.G."/>
            <person name="Martin F."/>
            <person name="Kauserud H."/>
        </authorList>
    </citation>
    <scope>NUCLEOTIDE SEQUENCE</scope>
    <source>
        <strain evidence="1">CBHHK182m</strain>
    </source>
</reference>
<keyword evidence="2" id="KW-1185">Reference proteome</keyword>
<organism evidence="1 2">
    <name type="scientific">Mycena metata</name>
    <dbReference type="NCBI Taxonomy" id="1033252"/>
    <lineage>
        <taxon>Eukaryota</taxon>
        <taxon>Fungi</taxon>
        <taxon>Dikarya</taxon>
        <taxon>Basidiomycota</taxon>
        <taxon>Agaricomycotina</taxon>
        <taxon>Agaricomycetes</taxon>
        <taxon>Agaricomycetidae</taxon>
        <taxon>Agaricales</taxon>
        <taxon>Marasmiineae</taxon>
        <taxon>Mycenaceae</taxon>
        <taxon>Mycena</taxon>
    </lineage>
</organism>
<evidence type="ECO:0000313" key="1">
    <source>
        <dbReference type="EMBL" id="KAJ7721888.1"/>
    </source>
</evidence>
<accession>A0AAD7HK67</accession>
<evidence type="ECO:0000313" key="2">
    <source>
        <dbReference type="Proteomes" id="UP001215598"/>
    </source>
</evidence>
<sequence length="284" mass="32172">MRGVDASTRRTETADKEYFADRSVRVVFEFVEELARRRRDRCGGRKQEDGPCDPGHRHDLSFHHRLDLDSMPTRCCRPFNVAQDCRSWSWGRVRSSARARGTLRPSQQESRYYFHLLRPHSLHADDEDDRWLDVDAHDSTPSDKDAVAGRATLKTARVRRLGWYRAPPESECKWRRVDLVRPCALIPPSRLLPSLLLEPTLVSTVSLTTYPSASPRMPRCVCPTIRGCACTAAASFIIHFLLLLSSRVRRGGEDGYGGDRRAVVNVALGFTRRCYCARAEGASG</sequence>
<dbReference type="Proteomes" id="UP001215598">
    <property type="component" value="Unassembled WGS sequence"/>
</dbReference>
<proteinExistence type="predicted"/>
<dbReference type="EMBL" id="JARKIB010000225">
    <property type="protein sequence ID" value="KAJ7721888.1"/>
    <property type="molecule type" value="Genomic_DNA"/>
</dbReference>
<comment type="caution">
    <text evidence="1">The sequence shown here is derived from an EMBL/GenBank/DDBJ whole genome shotgun (WGS) entry which is preliminary data.</text>
</comment>
<dbReference type="AlphaFoldDB" id="A0AAD7HK67"/>